<keyword evidence="1" id="KW-0732">Signal</keyword>
<comment type="caution">
    <text evidence="2">The sequence shown here is derived from an EMBL/GenBank/DDBJ whole genome shotgun (WGS) entry which is preliminary data.</text>
</comment>
<dbReference type="EMBL" id="JADNRY010000255">
    <property type="protein sequence ID" value="KAF9060196.1"/>
    <property type="molecule type" value="Genomic_DNA"/>
</dbReference>
<dbReference type="Proteomes" id="UP000772434">
    <property type="component" value="Unassembled WGS sequence"/>
</dbReference>
<reference evidence="2" key="1">
    <citation type="submission" date="2020-11" db="EMBL/GenBank/DDBJ databases">
        <authorList>
            <consortium name="DOE Joint Genome Institute"/>
            <person name="Ahrendt S."/>
            <person name="Riley R."/>
            <person name="Andreopoulos W."/>
            <person name="Labutti K."/>
            <person name="Pangilinan J."/>
            <person name="Ruiz-Duenas F.J."/>
            <person name="Barrasa J.M."/>
            <person name="Sanchez-Garcia M."/>
            <person name="Camarero S."/>
            <person name="Miyauchi S."/>
            <person name="Serrano A."/>
            <person name="Linde D."/>
            <person name="Babiker R."/>
            <person name="Drula E."/>
            <person name="Ayuso-Fernandez I."/>
            <person name="Pacheco R."/>
            <person name="Padilla G."/>
            <person name="Ferreira P."/>
            <person name="Barriuso J."/>
            <person name="Kellner H."/>
            <person name="Castanera R."/>
            <person name="Alfaro M."/>
            <person name="Ramirez L."/>
            <person name="Pisabarro A.G."/>
            <person name="Kuo A."/>
            <person name="Tritt A."/>
            <person name="Lipzen A."/>
            <person name="He G."/>
            <person name="Yan M."/>
            <person name="Ng V."/>
            <person name="Cullen D."/>
            <person name="Martin F."/>
            <person name="Rosso M.-N."/>
            <person name="Henrissat B."/>
            <person name="Hibbett D."/>
            <person name="Martinez A.T."/>
            <person name="Grigoriev I.V."/>
        </authorList>
    </citation>
    <scope>NUCLEOTIDE SEQUENCE</scope>
    <source>
        <strain evidence="2">AH 40177</strain>
    </source>
</reference>
<accession>A0A9P5TYV7</accession>
<keyword evidence="3" id="KW-1185">Reference proteome</keyword>
<evidence type="ECO:0000313" key="2">
    <source>
        <dbReference type="EMBL" id="KAF9060196.1"/>
    </source>
</evidence>
<evidence type="ECO:0000313" key="3">
    <source>
        <dbReference type="Proteomes" id="UP000772434"/>
    </source>
</evidence>
<dbReference type="AlphaFoldDB" id="A0A9P5TYV7"/>
<feature type="chain" id="PRO_5040409104" evidence="1">
    <location>
        <begin position="19"/>
        <end position="399"/>
    </location>
</feature>
<name>A0A9P5TYV7_9AGAR</name>
<feature type="signal peptide" evidence="1">
    <location>
        <begin position="1"/>
        <end position="18"/>
    </location>
</feature>
<gene>
    <name evidence="2" type="ORF">BDP27DRAFT_1340011</name>
</gene>
<organism evidence="2 3">
    <name type="scientific">Rhodocollybia butyracea</name>
    <dbReference type="NCBI Taxonomy" id="206335"/>
    <lineage>
        <taxon>Eukaryota</taxon>
        <taxon>Fungi</taxon>
        <taxon>Dikarya</taxon>
        <taxon>Basidiomycota</taxon>
        <taxon>Agaricomycotina</taxon>
        <taxon>Agaricomycetes</taxon>
        <taxon>Agaricomycetidae</taxon>
        <taxon>Agaricales</taxon>
        <taxon>Marasmiineae</taxon>
        <taxon>Omphalotaceae</taxon>
        <taxon>Rhodocollybia</taxon>
    </lineage>
</organism>
<sequence>MALTLAKGLRFLYLRVLTVMNLDYLPTPTKSPCSFIFFPVTDENRHEQKALLASRSPFKIRDSRDVQESLVELGDPCDHLVITQVRYFQRDVAPLHEFMVVDFKDILRTDANVNNYILLERWGSNFRAPDHALKKVQEHELADADETDLIGPASLAQSSSCISLNISSHSSRSSSVANDRFIVSFRRKLADVDILEPSGYTRLATLTPPSSSSFTMAKLAVLTACVTEDMPIYNTLGSQCFYFGRVIWEVMRMEMGTPLDAIIVAPGDLGGMKIDPLHWGSHYVKSKMADKVNSVKNRHGATAMKAKFEDAWILFDKKVRERVVVSFQTHSKKPILELEEERQQRQQLEARVLEEQQPSEALILKERQQKLEGKRREQALILEVQRLKAQLADASTSRS</sequence>
<protein>
    <submittedName>
        <fullName evidence="2">Uncharacterized protein</fullName>
    </submittedName>
</protein>
<proteinExistence type="predicted"/>
<dbReference type="OrthoDB" id="3047275at2759"/>
<dbReference type="CDD" id="cd22249">
    <property type="entry name" value="UDM1_RNF168_RNF169-like"/>
    <property type="match status" value="1"/>
</dbReference>
<evidence type="ECO:0000256" key="1">
    <source>
        <dbReference type="SAM" id="SignalP"/>
    </source>
</evidence>